<dbReference type="PROSITE" id="PS00183">
    <property type="entry name" value="UBC_1"/>
    <property type="match status" value="1"/>
</dbReference>
<keyword evidence="1" id="KW-0808">Transferase</keyword>
<dbReference type="PROSITE" id="PS50127">
    <property type="entry name" value="UBC_2"/>
    <property type="match status" value="1"/>
</dbReference>
<feature type="active site" description="Glycyl thioester intermediate" evidence="3">
    <location>
        <position position="114"/>
    </location>
</feature>
<feature type="region of interest" description="Disordered" evidence="5">
    <location>
        <begin position="1"/>
        <end position="20"/>
    </location>
</feature>
<dbReference type="PANTHER" id="PTHR24067">
    <property type="entry name" value="UBIQUITIN-CONJUGATING ENZYME E2"/>
    <property type="match status" value="1"/>
</dbReference>
<proteinExistence type="inferred from homology"/>
<dbReference type="SMART" id="SM00212">
    <property type="entry name" value="UBCc"/>
    <property type="match status" value="1"/>
</dbReference>
<evidence type="ECO:0000256" key="4">
    <source>
        <dbReference type="RuleBase" id="RU362109"/>
    </source>
</evidence>
<protein>
    <recommendedName>
        <fullName evidence="6">UBC core domain-containing protein</fullName>
    </recommendedName>
</protein>
<dbReference type="GO" id="GO:0005524">
    <property type="term" value="F:ATP binding"/>
    <property type="evidence" value="ECO:0007669"/>
    <property type="project" value="UniProtKB-UniRule"/>
</dbReference>
<dbReference type="InterPro" id="IPR050113">
    <property type="entry name" value="Ub_conjugating_enzyme"/>
</dbReference>
<dbReference type="GO" id="GO:0016740">
    <property type="term" value="F:transferase activity"/>
    <property type="evidence" value="ECO:0007669"/>
    <property type="project" value="UniProtKB-KW"/>
</dbReference>
<name>A0AAW2HM96_9NEOP</name>
<evidence type="ECO:0000256" key="5">
    <source>
        <dbReference type="SAM" id="MobiDB-lite"/>
    </source>
</evidence>
<keyword evidence="2 4" id="KW-0833">Ubl conjugation pathway</keyword>
<dbReference type="InterPro" id="IPR023313">
    <property type="entry name" value="UBQ-conjugating_AS"/>
</dbReference>
<keyword evidence="4" id="KW-0547">Nucleotide-binding</keyword>
<dbReference type="Gene3D" id="3.10.110.10">
    <property type="entry name" value="Ubiquitin Conjugating Enzyme"/>
    <property type="match status" value="1"/>
</dbReference>
<feature type="compositionally biased region" description="Polar residues" evidence="5">
    <location>
        <begin position="1"/>
        <end position="16"/>
    </location>
</feature>
<gene>
    <name evidence="7" type="ORF">PYX00_008012</name>
</gene>
<accession>A0AAW2HM96</accession>
<dbReference type="InterPro" id="IPR016135">
    <property type="entry name" value="UBQ-conjugating_enzyme/RWD"/>
</dbReference>
<keyword evidence="4" id="KW-0067">ATP-binding</keyword>
<dbReference type="EMBL" id="JARGDH010000004">
    <property type="protein sequence ID" value="KAL0270698.1"/>
    <property type="molecule type" value="Genomic_DNA"/>
</dbReference>
<sequence>MAHKTNPLSSSPQNETKISEDCRMIPKSNHSVSARLQKELMALMMNPEKSVSAFPGENLFKWIATINGPVNTVYEGLSYKLTMEFPQSYPYSPPVVKFTSPCYHPNVDMTGNICLDILKEEWSALYDVRAILLSIQSLLGDPNISSPLNSEAADKWPNEEEYKKALAQFHKSNK</sequence>
<comment type="similarity">
    <text evidence="4">Belongs to the ubiquitin-conjugating enzyme family.</text>
</comment>
<dbReference type="InterPro" id="IPR000608">
    <property type="entry name" value="UBC"/>
</dbReference>
<evidence type="ECO:0000259" key="6">
    <source>
        <dbReference type="PROSITE" id="PS50127"/>
    </source>
</evidence>
<dbReference type="AlphaFoldDB" id="A0AAW2HM96"/>
<evidence type="ECO:0000313" key="7">
    <source>
        <dbReference type="EMBL" id="KAL0270697.1"/>
    </source>
</evidence>
<evidence type="ECO:0000256" key="2">
    <source>
        <dbReference type="ARBA" id="ARBA00022786"/>
    </source>
</evidence>
<comment type="caution">
    <text evidence="7">The sequence shown here is derived from an EMBL/GenBank/DDBJ whole genome shotgun (WGS) entry which is preliminary data.</text>
</comment>
<dbReference type="CDD" id="cd23791">
    <property type="entry name" value="UBCc_UBE2C"/>
    <property type="match status" value="1"/>
</dbReference>
<dbReference type="SUPFAM" id="SSF54495">
    <property type="entry name" value="UBC-like"/>
    <property type="match status" value="1"/>
</dbReference>
<reference evidence="7" key="1">
    <citation type="journal article" date="2024" name="Gigascience">
        <title>Chromosome-level genome of the poultry shaft louse Menopon gallinae provides insight into the host-switching and adaptive evolution of parasitic lice.</title>
        <authorList>
            <person name="Xu Y."/>
            <person name="Ma L."/>
            <person name="Liu S."/>
            <person name="Liang Y."/>
            <person name="Liu Q."/>
            <person name="He Z."/>
            <person name="Tian L."/>
            <person name="Duan Y."/>
            <person name="Cai W."/>
            <person name="Li H."/>
            <person name="Song F."/>
        </authorList>
    </citation>
    <scope>NUCLEOTIDE SEQUENCE</scope>
    <source>
        <strain evidence="7">Cailab_2023a</strain>
    </source>
</reference>
<organism evidence="7">
    <name type="scientific">Menopon gallinae</name>
    <name type="common">poultry shaft louse</name>
    <dbReference type="NCBI Taxonomy" id="328185"/>
    <lineage>
        <taxon>Eukaryota</taxon>
        <taxon>Metazoa</taxon>
        <taxon>Ecdysozoa</taxon>
        <taxon>Arthropoda</taxon>
        <taxon>Hexapoda</taxon>
        <taxon>Insecta</taxon>
        <taxon>Pterygota</taxon>
        <taxon>Neoptera</taxon>
        <taxon>Paraneoptera</taxon>
        <taxon>Psocodea</taxon>
        <taxon>Troctomorpha</taxon>
        <taxon>Phthiraptera</taxon>
        <taxon>Amblycera</taxon>
        <taxon>Menoponidae</taxon>
        <taxon>Menopon</taxon>
    </lineage>
</organism>
<dbReference type="EMBL" id="JARGDH010000004">
    <property type="protein sequence ID" value="KAL0270697.1"/>
    <property type="molecule type" value="Genomic_DNA"/>
</dbReference>
<dbReference type="Pfam" id="PF00179">
    <property type="entry name" value="UQ_con"/>
    <property type="match status" value="1"/>
</dbReference>
<feature type="domain" description="UBC core" evidence="6">
    <location>
        <begin position="31"/>
        <end position="174"/>
    </location>
</feature>
<evidence type="ECO:0000256" key="1">
    <source>
        <dbReference type="ARBA" id="ARBA00022679"/>
    </source>
</evidence>
<evidence type="ECO:0000256" key="3">
    <source>
        <dbReference type="PROSITE-ProRule" id="PRU10133"/>
    </source>
</evidence>